<keyword evidence="5" id="KW-1185">Reference proteome</keyword>
<evidence type="ECO:0000256" key="1">
    <source>
        <dbReference type="ARBA" id="ARBA00004123"/>
    </source>
</evidence>
<dbReference type="FunCoup" id="C1E1R6">
    <property type="interactions" value="1625"/>
</dbReference>
<dbReference type="Pfam" id="PF05615">
    <property type="entry name" value="THOC7"/>
    <property type="match status" value="1"/>
</dbReference>
<keyword evidence="3" id="KW-0175">Coiled coil</keyword>
<protein>
    <recommendedName>
        <fullName evidence="6">THO complex subunit 7</fullName>
    </recommendedName>
</protein>
<feature type="coiled-coil region" evidence="3">
    <location>
        <begin position="96"/>
        <end position="163"/>
    </location>
</feature>
<proteinExistence type="predicted"/>
<dbReference type="RefSeq" id="XP_002500957.1">
    <property type="nucleotide sequence ID" value="XM_002500911.1"/>
</dbReference>
<sequence length="188" mass="20929">EEALIKKRLLTQTTTARPGADPPVKKLTKKYVAYVNALAEDDANGDGADAERAREAWLKEIALYEFNMGRYRAVASANAREMEQYASASAAVDGEVRGTKDEIAELKTDLDGARLDRQHKEEYEALRRLCTQFPSRSDTTARLASLEAEIAELETESEATASKLDLRKKQFALLLHLVNELQGELAEE</sequence>
<comment type="subcellular location">
    <subcellularLocation>
        <location evidence="1">Nucleus</location>
    </subcellularLocation>
</comment>
<gene>
    <name evidence="4" type="ORF">MICPUN_72375</name>
</gene>
<accession>C1E1R6</accession>
<dbReference type="OrthoDB" id="205166at2759"/>
<feature type="non-terminal residue" evidence="4">
    <location>
        <position position="188"/>
    </location>
</feature>
<dbReference type="STRING" id="296587.C1E1R6"/>
<dbReference type="InParanoid" id="C1E1R6"/>
<evidence type="ECO:0000256" key="3">
    <source>
        <dbReference type="SAM" id="Coils"/>
    </source>
</evidence>
<dbReference type="GO" id="GO:0000445">
    <property type="term" value="C:THO complex part of transcription export complex"/>
    <property type="evidence" value="ECO:0007669"/>
    <property type="project" value="InterPro"/>
</dbReference>
<evidence type="ECO:0000256" key="2">
    <source>
        <dbReference type="ARBA" id="ARBA00023242"/>
    </source>
</evidence>
<keyword evidence="2" id="KW-0539">Nucleus</keyword>
<dbReference type="GO" id="GO:0006397">
    <property type="term" value="P:mRNA processing"/>
    <property type="evidence" value="ECO:0007669"/>
    <property type="project" value="InterPro"/>
</dbReference>
<dbReference type="OMA" id="WANSKND"/>
<dbReference type="Proteomes" id="UP000002009">
    <property type="component" value="Chromosome 3"/>
</dbReference>
<dbReference type="eggNOG" id="KOG3215">
    <property type="taxonomic scope" value="Eukaryota"/>
</dbReference>
<reference evidence="4 5" key="1">
    <citation type="journal article" date="2009" name="Science">
        <title>Green evolution and dynamic adaptations revealed by genomes of the marine picoeukaryotes Micromonas.</title>
        <authorList>
            <person name="Worden A.Z."/>
            <person name="Lee J.H."/>
            <person name="Mock T."/>
            <person name="Rouze P."/>
            <person name="Simmons M.P."/>
            <person name="Aerts A.L."/>
            <person name="Allen A.E."/>
            <person name="Cuvelier M.L."/>
            <person name="Derelle E."/>
            <person name="Everett M.V."/>
            <person name="Foulon E."/>
            <person name="Grimwood J."/>
            <person name="Gundlach H."/>
            <person name="Henrissat B."/>
            <person name="Napoli C."/>
            <person name="McDonald S.M."/>
            <person name="Parker M.S."/>
            <person name="Rombauts S."/>
            <person name="Salamov A."/>
            <person name="Von Dassow P."/>
            <person name="Badger J.H."/>
            <person name="Coutinho P.M."/>
            <person name="Demir E."/>
            <person name="Dubchak I."/>
            <person name="Gentemann C."/>
            <person name="Eikrem W."/>
            <person name="Gready J.E."/>
            <person name="John U."/>
            <person name="Lanier W."/>
            <person name="Lindquist E.A."/>
            <person name="Lucas S."/>
            <person name="Mayer K.F."/>
            <person name="Moreau H."/>
            <person name="Not F."/>
            <person name="Otillar R."/>
            <person name="Panaud O."/>
            <person name="Pangilinan J."/>
            <person name="Paulsen I."/>
            <person name="Piegu B."/>
            <person name="Poliakov A."/>
            <person name="Robbens S."/>
            <person name="Schmutz J."/>
            <person name="Toulza E."/>
            <person name="Wyss T."/>
            <person name="Zelensky A."/>
            <person name="Zhou K."/>
            <person name="Armbrust E.V."/>
            <person name="Bhattacharya D."/>
            <person name="Goodenough U.W."/>
            <person name="Van de Peer Y."/>
            <person name="Grigoriev I.V."/>
        </authorList>
    </citation>
    <scope>NUCLEOTIDE SEQUENCE [LARGE SCALE GENOMIC DNA]</scope>
    <source>
        <strain evidence="5">RCC299 / NOUM17</strain>
    </source>
</reference>
<dbReference type="InterPro" id="IPR008501">
    <property type="entry name" value="THOC7/Mft1"/>
</dbReference>
<dbReference type="EMBL" id="CP001324">
    <property type="protein sequence ID" value="ACO62215.1"/>
    <property type="molecule type" value="Genomic_DNA"/>
</dbReference>
<dbReference type="AlphaFoldDB" id="C1E1R6"/>
<dbReference type="GeneID" id="8241720"/>
<feature type="non-terminal residue" evidence="4">
    <location>
        <position position="1"/>
    </location>
</feature>
<organism evidence="4 5">
    <name type="scientific">Micromonas commoda (strain RCC299 / NOUM17 / CCMP2709)</name>
    <name type="common">Picoplanktonic green alga</name>
    <dbReference type="NCBI Taxonomy" id="296587"/>
    <lineage>
        <taxon>Eukaryota</taxon>
        <taxon>Viridiplantae</taxon>
        <taxon>Chlorophyta</taxon>
        <taxon>Mamiellophyceae</taxon>
        <taxon>Mamiellales</taxon>
        <taxon>Mamiellaceae</taxon>
        <taxon>Micromonas</taxon>
    </lineage>
</organism>
<name>C1E1R6_MICCC</name>
<evidence type="ECO:0000313" key="4">
    <source>
        <dbReference type="EMBL" id="ACO62215.1"/>
    </source>
</evidence>
<evidence type="ECO:0008006" key="6">
    <source>
        <dbReference type="Google" id="ProtNLM"/>
    </source>
</evidence>
<evidence type="ECO:0000313" key="5">
    <source>
        <dbReference type="Proteomes" id="UP000002009"/>
    </source>
</evidence>
<dbReference type="KEGG" id="mis:MICPUN_72375"/>